<evidence type="ECO:0000313" key="10">
    <source>
        <dbReference type="Proteomes" id="UP000053259"/>
    </source>
</evidence>
<organism evidence="9 10">
    <name type="scientific">Verruconis gallopava</name>
    <dbReference type="NCBI Taxonomy" id="253628"/>
    <lineage>
        <taxon>Eukaryota</taxon>
        <taxon>Fungi</taxon>
        <taxon>Dikarya</taxon>
        <taxon>Ascomycota</taxon>
        <taxon>Pezizomycotina</taxon>
        <taxon>Dothideomycetes</taxon>
        <taxon>Pleosporomycetidae</taxon>
        <taxon>Venturiales</taxon>
        <taxon>Sympoventuriaceae</taxon>
        <taxon>Verruconis</taxon>
    </lineage>
</organism>
<dbReference type="PANTHER" id="PTHR33048">
    <property type="entry name" value="PTH11-LIKE INTEGRAL MEMBRANE PROTEIN (AFU_ORTHOLOGUE AFUA_5G11245)"/>
    <property type="match status" value="1"/>
</dbReference>
<dbReference type="HOGENOM" id="CLU_028200_25_4_1"/>
<evidence type="ECO:0000256" key="5">
    <source>
        <dbReference type="ARBA" id="ARBA00038359"/>
    </source>
</evidence>
<dbReference type="GeneID" id="27310776"/>
<evidence type="ECO:0000256" key="2">
    <source>
        <dbReference type="ARBA" id="ARBA00022692"/>
    </source>
</evidence>
<gene>
    <name evidence="9" type="ORF">PV09_02803</name>
</gene>
<sequence length="414" mass="45798">MGGGINPPPEVLQQWAKIANPEHPSQTRGWGLVILCVVLFTFALAVVVARLWARLMIRRTAGIDDIVIVLAMIPTAGLALSTALASRLYGFNRHAWDLTPELAQQSRKLTLVMEVTYMASTCLTKISILLFYRRMSDGAISSIFRTIGYISIASVVAYMFAFSLAGVLGCRPISAYWLQVDLTWASTHPRGKSYQCINEGAMILSACAVSIVQDFLACGLPLPLFWKLQLPKRQRIALAAIFSVGFFLCITGCLRLYYVHKIYYTTYDVTWVAWDAWIWTVIEAHLAIICSSAPALKTFFKRYLGSLSLTGASSWTRRQRTYGRKTTGFSAHHHSGLATSSTTNLDGGHGKAYELGGISVTKAVEIETRSVPMIVGEKSAKSSLSEEERISHSPDPTNRSPWLYVDPPKPHQNV</sequence>
<feature type="transmembrane region" description="Helical" evidence="7">
    <location>
        <begin position="65"/>
        <end position="89"/>
    </location>
</feature>
<dbReference type="InterPro" id="IPR049326">
    <property type="entry name" value="Rhodopsin_dom_fungi"/>
</dbReference>
<feature type="transmembrane region" description="Helical" evidence="7">
    <location>
        <begin position="109"/>
        <end position="132"/>
    </location>
</feature>
<evidence type="ECO:0000256" key="6">
    <source>
        <dbReference type="SAM" id="MobiDB-lite"/>
    </source>
</evidence>
<dbReference type="EMBL" id="KN847535">
    <property type="protein sequence ID" value="KIW06341.1"/>
    <property type="molecule type" value="Genomic_DNA"/>
</dbReference>
<reference evidence="9 10" key="1">
    <citation type="submission" date="2015-01" db="EMBL/GenBank/DDBJ databases">
        <title>The Genome Sequence of Ochroconis gallopava CBS43764.</title>
        <authorList>
            <consortium name="The Broad Institute Genomics Platform"/>
            <person name="Cuomo C."/>
            <person name="de Hoog S."/>
            <person name="Gorbushina A."/>
            <person name="Stielow B."/>
            <person name="Teixiera M."/>
            <person name="Abouelleil A."/>
            <person name="Chapman S.B."/>
            <person name="Priest M."/>
            <person name="Young S.K."/>
            <person name="Wortman J."/>
            <person name="Nusbaum C."/>
            <person name="Birren B."/>
        </authorList>
    </citation>
    <scope>NUCLEOTIDE SEQUENCE [LARGE SCALE GENOMIC DNA]</scope>
    <source>
        <strain evidence="9 10">CBS 43764</strain>
    </source>
</reference>
<keyword evidence="4 7" id="KW-0472">Membrane</keyword>
<feature type="transmembrane region" description="Helical" evidence="7">
    <location>
        <begin position="201"/>
        <end position="224"/>
    </location>
</feature>
<comment type="similarity">
    <text evidence="5">Belongs to the SAT4 family.</text>
</comment>
<dbReference type="InterPro" id="IPR052337">
    <property type="entry name" value="SAT4-like"/>
</dbReference>
<dbReference type="Pfam" id="PF20684">
    <property type="entry name" value="Fung_rhodopsin"/>
    <property type="match status" value="1"/>
</dbReference>
<name>A0A0D1XUB3_9PEZI</name>
<proteinExistence type="inferred from homology"/>
<dbReference type="VEuPathDB" id="FungiDB:PV09_02803"/>
<feature type="transmembrane region" description="Helical" evidence="7">
    <location>
        <begin position="236"/>
        <end position="257"/>
    </location>
</feature>
<accession>A0A0D1XUB3</accession>
<feature type="domain" description="Rhodopsin" evidence="8">
    <location>
        <begin position="49"/>
        <end position="302"/>
    </location>
</feature>
<protein>
    <recommendedName>
        <fullName evidence="8">Rhodopsin domain-containing protein</fullName>
    </recommendedName>
</protein>
<feature type="transmembrane region" description="Helical" evidence="7">
    <location>
        <begin position="30"/>
        <end position="53"/>
    </location>
</feature>
<dbReference type="RefSeq" id="XP_016216209.1">
    <property type="nucleotide sequence ID" value="XM_016355903.1"/>
</dbReference>
<keyword evidence="2 7" id="KW-0812">Transmembrane</keyword>
<feature type="region of interest" description="Disordered" evidence="6">
    <location>
        <begin position="377"/>
        <end position="414"/>
    </location>
</feature>
<evidence type="ECO:0000256" key="7">
    <source>
        <dbReference type="SAM" id="Phobius"/>
    </source>
</evidence>
<feature type="transmembrane region" description="Helical" evidence="7">
    <location>
        <begin position="277"/>
        <end position="296"/>
    </location>
</feature>
<evidence type="ECO:0000256" key="4">
    <source>
        <dbReference type="ARBA" id="ARBA00023136"/>
    </source>
</evidence>
<feature type="compositionally biased region" description="Basic and acidic residues" evidence="6">
    <location>
        <begin position="378"/>
        <end position="392"/>
    </location>
</feature>
<dbReference type="AlphaFoldDB" id="A0A0D1XUB3"/>
<evidence type="ECO:0000259" key="8">
    <source>
        <dbReference type="Pfam" id="PF20684"/>
    </source>
</evidence>
<evidence type="ECO:0000256" key="1">
    <source>
        <dbReference type="ARBA" id="ARBA00004141"/>
    </source>
</evidence>
<evidence type="ECO:0000256" key="3">
    <source>
        <dbReference type="ARBA" id="ARBA00022989"/>
    </source>
</evidence>
<dbReference type="Proteomes" id="UP000053259">
    <property type="component" value="Unassembled WGS sequence"/>
</dbReference>
<dbReference type="GO" id="GO:0016020">
    <property type="term" value="C:membrane"/>
    <property type="evidence" value="ECO:0007669"/>
    <property type="project" value="UniProtKB-SubCell"/>
</dbReference>
<dbReference type="EMBL" id="KN847535">
    <property type="protein sequence ID" value="KIW06340.1"/>
    <property type="molecule type" value="Genomic_DNA"/>
</dbReference>
<keyword evidence="10" id="KW-1185">Reference proteome</keyword>
<keyword evidence="3 7" id="KW-1133">Transmembrane helix</keyword>
<feature type="transmembrane region" description="Helical" evidence="7">
    <location>
        <begin position="144"/>
        <end position="168"/>
    </location>
</feature>
<evidence type="ECO:0000313" key="9">
    <source>
        <dbReference type="EMBL" id="KIW06341.1"/>
    </source>
</evidence>
<dbReference type="RefSeq" id="XP_016216210.1">
    <property type="nucleotide sequence ID" value="XM_016355904.1"/>
</dbReference>
<comment type="subcellular location">
    <subcellularLocation>
        <location evidence="1">Membrane</location>
        <topology evidence="1">Multi-pass membrane protein</topology>
    </subcellularLocation>
</comment>
<dbReference type="PANTHER" id="PTHR33048:SF129">
    <property type="entry name" value="INTEGRAL MEMBRANE PROTEIN-RELATED"/>
    <property type="match status" value="1"/>
</dbReference>
<dbReference type="OrthoDB" id="5329176at2759"/>
<dbReference type="STRING" id="253628.A0A0D1XUB3"/>